<proteinExistence type="predicted"/>
<dbReference type="EMBL" id="JAYMYQ010000004">
    <property type="protein sequence ID" value="KAK7338023.1"/>
    <property type="molecule type" value="Genomic_DNA"/>
</dbReference>
<evidence type="ECO:0000313" key="3">
    <source>
        <dbReference type="Proteomes" id="UP001367508"/>
    </source>
</evidence>
<evidence type="ECO:0000256" key="1">
    <source>
        <dbReference type="SAM" id="MobiDB-lite"/>
    </source>
</evidence>
<sequence>MAEPEKEELESEIDWMEDYEGEEKNGASSHSELPNTSLAELNLLLVLLSLFYSSSDECIEYEESKKIIKDEVAVTKTCVSKLRTKRREKHEPKLGRRTYSSRFQTTVRDSRHGRKM</sequence>
<dbReference type="AlphaFoldDB" id="A0AAN9LPU3"/>
<feature type="region of interest" description="Disordered" evidence="1">
    <location>
        <begin position="1"/>
        <end position="33"/>
    </location>
</feature>
<feature type="compositionally biased region" description="Polar residues" evidence="1">
    <location>
        <begin position="98"/>
        <end position="107"/>
    </location>
</feature>
<evidence type="ECO:0000313" key="2">
    <source>
        <dbReference type="EMBL" id="KAK7338023.1"/>
    </source>
</evidence>
<name>A0AAN9LPU3_CANGL</name>
<feature type="region of interest" description="Disordered" evidence="1">
    <location>
        <begin position="85"/>
        <end position="116"/>
    </location>
</feature>
<comment type="caution">
    <text evidence="2">The sequence shown here is derived from an EMBL/GenBank/DDBJ whole genome shotgun (WGS) entry which is preliminary data.</text>
</comment>
<accession>A0AAN9LPU3</accession>
<dbReference type="Proteomes" id="UP001367508">
    <property type="component" value="Unassembled WGS sequence"/>
</dbReference>
<reference evidence="2 3" key="1">
    <citation type="submission" date="2024-01" db="EMBL/GenBank/DDBJ databases">
        <title>The genomes of 5 underutilized Papilionoideae crops provide insights into root nodulation and disease resistanc.</title>
        <authorList>
            <person name="Jiang F."/>
        </authorList>
    </citation>
    <scope>NUCLEOTIDE SEQUENCE [LARGE SCALE GENOMIC DNA]</scope>
    <source>
        <strain evidence="2">LVBAO_FW01</strain>
        <tissue evidence="2">Leaves</tissue>
    </source>
</reference>
<protein>
    <submittedName>
        <fullName evidence="2">Uncharacterized protein</fullName>
    </submittedName>
</protein>
<organism evidence="2 3">
    <name type="scientific">Canavalia gladiata</name>
    <name type="common">Sword bean</name>
    <name type="synonym">Dolichos gladiatus</name>
    <dbReference type="NCBI Taxonomy" id="3824"/>
    <lineage>
        <taxon>Eukaryota</taxon>
        <taxon>Viridiplantae</taxon>
        <taxon>Streptophyta</taxon>
        <taxon>Embryophyta</taxon>
        <taxon>Tracheophyta</taxon>
        <taxon>Spermatophyta</taxon>
        <taxon>Magnoliopsida</taxon>
        <taxon>eudicotyledons</taxon>
        <taxon>Gunneridae</taxon>
        <taxon>Pentapetalae</taxon>
        <taxon>rosids</taxon>
        <taxon>fabids</taxon>
        <taxon>Fabales</taxon>
        <taxon>Fabaceae</taxon>
        <taxon>Papilionoideae</taxon>
        <taxon>50 kb inversion clade</taxon>
        <taxon>NPAAA clade</taxon>
        <taxon>indigoferoid/millettioid clade</taxon>
        <taxon>Phaseoleae</taxon>
        <taxon>Canavalia</taxon>
    </lineage>
</organism>
<feature type="compositionally biased region" description="Acidic residues" evidence="1">
    <location>
        <begin position="1"/>
        <end position="21"/>
    </location>
</feature>
<gene>
    <name evidence="2" type="ORF">VNO77_18619</name>
</gene>
<keyword evidence="3" id="KW-1185">Reference proteome</keyword>